<keyword evidence="2" id="KW-1185">Reference proteome</keyword>
<gene>
    <name evidence="1" type="ORF">AVEN_127339_1</name>
</gene>
<dbReference type="EMBL" id="BGPR01002274">
    <property type="protein sequence ID" value="GBM70793.1"/>
    <property type="molecule type" value="Genomic_DNA"/>
</dbReference>
<organism evidence="1 2">
    <name type="scientific">Araneus ventricosus</name>
    <name type="common">Orbweaver spider</name>
    <name type="synonym">Epeira ventricosa</name>
    <dbReference type="NCBI Taxonomy" id="182803"/>
    <lineage>
        <taxon>Eukaryota</taxon>
        <taxon>Metazoa</taxon>
        <taxon>Ecdysozoa</taxon>
        <taxon>Arthropoda</taxon>
        <taxon>Chelicerata</taxon>
        <taxon>Arachnida</taxon>
        <taxon>Araneae</taxon>
        <taxon>Araneomorphae</taxon>
        <taxon>Entelegynae</taxon>
        <taxon>Araneoidea</taxon>
        <taxon>Araneidae</taxon>
        <taxon>Araneus</taxon>
    </lineage>
</organism>
<dbReference type="Proteomes" id="UP000499080">
    <property type="component" value="Unassembled WGS sequence"/>
</dbReference>
<name>A0A4Y2HZM2_ARAVE</name>
<proteinExistence type="predicted"/>
<sequence length="119" mass="13189">MRIVLLGEKGTRIENSGKTNGGLTRLPASPMASGPLTHKSIWDPRMCMNEREKGKNSFSSKFPVHFLSKIASSFMLNHTTFSVRGREAITTRFLFFLDDPGKKEGLTPLCRKDLVFGGG</sequence>
<protein>
    <submittedName>
        <fullName evidence="1">Uncharacterized protein</fullName>
    </submittedName>
</protein>
<comment type="caution">
    <text evidence="1">The sequence shown here is derived from an EMBL/GenBank/DDBJ whole genome shotgun (WGS) entry which is preliminary data.</text>
</comment>
<evidence type="ECO:0000313" key="1">
    <source>
        <dbReference type="EMBL" id="GBM70793.1"/>
    </source>
</evidence>
<reference evidence="1 2" key="1">
    <citation type="journal article" date="2019" name="Sci. Rep.">
        <title>Orb-weaving spider Araneus ventricosus genome elucidates the spidroin gene catalogue.</title>
        <authorList>
            <person name="Kono N."/>
            <person name="Nakamura H."/>
            <person name="Ohtoshi R."/>
            <person name="Moran D.A.P."/>
            <person name="Shinohara A."/>
            <person name="Yoshida Y."/>
            <person name="Fujiwara M."/>
            <person name="Mori M."/>
            <person name="Tomita M."/>
            <person name="Arakawa K."/>
        </authorList>
    </citation>
    <scope>NUCLEOTIDE SEQUENCE [LARGE SCALE GENOMIC DNA]</scope>
</reference>
<dbReference type="AlphaFoldDB" id="A0A4Y2HZM2"/>
<accession>A0A4Y2HZM2</accession>
<evidence type="ECO:0000313" key="2">
    <source>
        <dbReference type="Proteomes" id="UP000499080"/>
    </source>
</evidence>